<evidence type="ECO:0000256" key="1">
    <source>
        <dbReference type="SAM" id="Phobius"/>
    </source>
</evidence>
<dbReference type="AlphaFoldDB" id="X1IV93"/>
<gene>
    <name evidence="2" type="ORF">S03H2_31284</name>
</gene>
<organism evidence="2">
    <name type="scientific">marine sediment metagenome</name>
    <dbReference type="NCBI Taxonomy" id="412755"/>
    <lineage>
        <taxon>unclassified sequences</taxon>
        <taxon>metagenomes</taxon>
        <taxon>ecological metagenomes</taxon>
    </lineage>
</organism>
<protein>
    <recommendedName>
        <fullName evidence="3">NADH:quinone oxidoreductase/Mrp antiporter membrane subunit domain-containing protein</fullName>
    </recommendedName>
</protein>
<keyword evidence="1" id="KW-1133">Transmembrane helix</keyword>
<sequence length="99" mass="11262">ISLISFSIMIIIGIIEIEHQVIVFSLLGVLVCSGLVIYFQQGIYLFLFQGGSPSTPIYYIRQNDMVKVLIVIGLGIIVFEIPNMIKLITFIKTYRKFVF</sequence>
<comment type="caution">
    <text evidence="2">The sequence shown here is derived from an EMBL/GenBank/DDBJ whole genome shotgun (WGS) entry which is preliminary data.</text>
</comment>
<feature type="transmembrane region" description="Helical" evidence="1">
    <location>
        <begin position="68"/>
        <end position="91"/>
    </location>
</feature>
<keyword evidence="1" id="KW-0812">Transmembrane</keyword>
<accession>X1IV93</accession>
<evidence type="ECO:0008006" key="3">
    <source>
        <dbReference type="Google" id="ProtNLM"/>
    </source>
</evidence>
<feature type="transmembrane region" description="Helical" evidence="1">
    <location>
        <begin position="21"/>
        <end position="48"/>
    </location>
</feature>
<keyword evidence="1" id="KW-0472">Membrane</keyword>
<proteinExistence type="predicted"/>
<name>X1IV93_9ZZZZ</name>
<feature type="non-terminal residue" evidence="2">
    <location>
        <position position="1"/>
    </location>
</feature>
<dbReference type="EMBL" id="BARU01018961">
    <property type="protein sequence ID" value="GAH61448.1"/>
    <property type="molecule type" value="Genomic_DNA"/>
</dbReference>
<reference evidence="2" key="1">
    <citation type="journal article" date="2014" name="Front. Microbiol.">
        <title>High frequency of phylogenetically diverse reductive dehalogenase-homologous genes in deep subseafloor sedimentary metagenomes.</title>
        <authorList>
            <person name="Kawai M."/>
            <person name="Futagami T."/>
            <person name="Toyoda A."/>
            <person name="Takaki Y."/>
            <person name="Nishi S."/>
            <person name="Hori S."/>
            <person name="Arai W."/>
            <person name="Tsubouchi T."/>
            <person name="Morono Y."/>
            <person name="Uchiyama I."/>
            <person name="Ito T."/>
            <person name="Fujiyama A."/>
            <person name="Inagaki F."/>
            <person name="Takami H."/>
        </authorList>
    </citation>
    <scope>NUCLEOTIDE SEQUENCE</scope>
    <source>
        <strain evidence="2">Expedition CK06-06</strain>
    </source>
</reference>
<evidence type="ECO:0000313" key="2">
    <source>
        <dbReference type="EMBL" id="GAH61448.1"/>
    </source>
</evidence>